<proteinExistence type="inferred from homology"/>
<dbReference type="PROSITE" id="PS50199">
    <property type="entry name" value="ZF_RANBP2_2"/>
    <property type="match status" value="1"/>
</dbReference>
<keyword evidence="4 12" id="KW-0863">Zinc-finger</keyword>
<dbReference type="InterPro" id="IPR036443">
    <property type="entry name" value="Znf_RanBP2_sf"/>
</dbReference>
<dbReference type="PROSITE" id="PS51066">
    <property type="entry name" value="ZF_FPG_2"/>
    <property type="match status" value="1"/>
</dbReference>
<evidence type="ECO:0000256" key="6">
    <source>
        <dbReference type="ARBA" id="ARBA00022833"/>
    </source>
</evidence>
<comment type="similarity">
    <text evidence="1">Belongs to the FPG family.</text>
</comment>
<feature type="domain" description="GRF-type" evidence="16">
    <location>
        <begin position="392"/>
        <end position="432"/>
    </location>
</feature>
<evidence type="ECO:0000256" key="13">
    <source>
        <dbReference type="SAM" id="MobiDB-lite"/>
    </source>
</evidence>
<evidence type="ECO:0000313" key="18">
    <source>
        <dbReference type="Proteomes" id="UP001164746"/>
    </source>
</evidence>
<dbReference type="SUPFAM" id="SSF81624">
    <property type="entry name" value="N-terminal domain of MutM-like DNA repair proteins"/>
    <property type="match status" value="1"/>
</dbReference>
<dbReference type="SMART" id="SM01232">
    <property type="entry name" value="H2TH"/>
    <property type="match status" value="1"/>
</dbReference>
<evidence type="ECO:0000259" key="16">
    <source>
        <dbReference type="PROSITE" id="PS51999"/>
    </source>
</evidence>
<evidence type="ECO:0000259" key="15">
    <source>
        <dbReference type="PROSITE" id="PS51066"/>
    </source>
</evidence>
<dbReference type="Pfam" id="PF06839">
    <property type="entry name" value="Zn_ribbon_GRF"/>
    <property type="match status" value="2"/>
</dbReference>
<evidence type="ECO:0000256" key="1">
    <source>
        <dbReference type="ARBA" id="ARBA00009409"/>
    </source>
</evidence>
<dbReference type="InterPro" id="IPR000214">
    <property type="entry name" value="Znf_DNA_glyclase/AP_lyase"/>
</dbReference>
<dbReference type="SMART" id="SM00547">
    <property type="entry name" value="ZnF_RBZ"/>
    <property type="match status" value="1"/>
</dbReference>
<dbReference type="InterPro" id="IPR001876">
    <property type="entry name" value="Znf_RanBP2"/>
</dbReference>
<feature type="domain" description="GRF-type" evidence="16">
    <location>
        <begin position="436"/>
        <end position="479"/>
    </location>
</feature>
<keyword evidence="11" id="KW-0326">Glycosidase</keyword>
<keyword evidence="10" id="KW-0511">Multifunctional enzyme</keyword>
<evidence type="ECO:0000256" key="7">
    <source>
        <dbReference type="ARBA" id="ARBA00023125"/>
    </source>
</evidence>
<keyword evidence="9" id="KW-0456">Lyase</keyword>
<dbReference type="InterPro" id="IPR015886">
    <property type="entry name" value="H2TH_FPG"/>
</dbReference>
<protein>
    <submittedName>
        <fullName evidence="17">NEIL3-like protein</fullName>
    </submittedName>
</protein>
<evidence type="ECO:0000256" key="9">
    <source>
        <dbReference type="ARBA" id="ARBA00023239"/>
    </source>
</evidence>
<dbReference type="Gene3D" id="2.30.30.380">
    <property type="entry name" value="Zn-finger domain of Sec23/24"/>
    <property type="match status" value="1"/>
</dbReference>
<dbReference type="InterPro" id="IPR010666">
    <property type="entry name" value="Znf_GRF"/>
</dbReference>
<evidence type="ECO:0000256" key="4">
    <source>
        <dbReference type="ARBA" id="ARBA00022771"/>
    </source>
</evidence>
<dbReference type="Proteomes" id="UP001164746">
    <property type="component" value="Chromosome 3"/>
</dbReference>
<dbReference type="SUPFAM" id="SSF90209">
    <property type="entry name" value="Ran binding protein zinc finger-like"/>
    <property type="match status" value="1"/>
</dbReference>
<dbReference type="InterPro" id="IPR010979">
    <property type="entry name" value="Ribosomal_uS13-like_H2TH"/>
</dbReference>
<keyword evidence="18" id="KW-1185">Reference proteome</keyword>
<keyword evidence="2" id="KW-0479">Metal-binding</keyword>
<sequence>MVFICHCCAIFCVNAENIYLLPHINGMILYKMANMVFKKKDVAAASPFHQLIGRHLEDVQTLGKEFFMYFGDICLRVHFLMDGQSFINNAKVDNDSGGRTETATLELHMSEDVLTFKKSSVDIRPSVPCRQKYETMNDVDICSPVFNFRRAFSLVREQTDRQLCDVLLDQSILPGVGNIIKSEALFDSGIKPSSKCRRDGKQLSPYYKIYGKRLCKQCEGRVIKCRLGDDSGRVTYFCENCQTNYLVNKNRKLPSKNSLLGWVQTGSQSSQPEMADWSCEHCTLINKDTATSCSACLNPRVDKTVEAKPAQFGAKGLVSGQGNKTMNKKRKTEGSGVEQTRAKTQKNNTSVVKPENKTGFKTKIPQNGPATTNKTQNGTTKKQRDKSRIPMCENHKRKCSMKEVRKEGQNLGRWFFSCVVRSCNFFQWADVNFPTCTDHGKPCPIRTVLKIGPNNGKRFFTCKLPKNKQCKFFEWAIGYD</sequence>
<dbReference type="PROSITE" id="PS51999">
    <property type="entry name" value="ZF_GRF"/>
    <property type="match status" value="2"/>
</dbReference>
<dbReference type="SUPFAM" id="SSF46946">
    <property type="entry name" value="S13-like H2TH domain"/>
    <property type="match status" value="1"/>
</dbReference>
<keyword evidence="3" id="KW-0227">DNA damage</keyword>
<dbReference type="EMBL" id="CP111014">
    <property type="protein sequence ID" value="WAQ99368.1"/>
    <property type="molecule type" value="Genomic_DNA"/>
</dbReference>
<dbReference type="InterPro" id="IPR035937">
    <property type="entry name" value="FPG_N"/>
</dbReference>
<evidence type="ECO:0000259" key="14">
    <source>
        <dbReference type="PROSITE" id="PS50199"/>
    </source>
</evidence>
<evidence type="ECO:0000313" key="17">
    <source>
        <dbReference type="EMBL" id="WAQ99368.1"/>
    </source>
</evidence>
<feature type="domain" description="FPG-type" evidence="15">
    <location>
        <begin position="208"/>
        <end position="243"/>
    </location>
</feature>
<keyword evidence="5" id="KW-0378">Hydrolase</keyword>
<reference evidence="17" key="1">
    <citation type="submission" date="2022-11" db="EMBL/GenBank/DDBJ databases">
        <title>Centuries of genome instability and evolution in soft-shell clam transmissible cancer (bioRxiv).</title>
        <authorList>
            <person name="Hart S.F.M."/>
            <person name="Yonemitsu M.A."/>
            <person name="Giersch R.M."/>
            <person name="Beal B.F."/>
            <person name="Arriagada G."/>
            <person name="Davis B.W."/>
            <person name="Ostrander E.A."/>
            <person name="Goff S.P."/>
            <person name="Metzger M.J."/>
        </authorList>
    </citation>
    <scope>NUCLEOTIDE SEQUENCE</scope>
    <source>
        <strain evidence="17">MELC-2E11</strain>
        <tissue evidence="17">Siphon/mantle</tissue>
    </source>
</reference>
<evidence type="ECO:0000256" key="3">
    <source>
        <dbReference type="ARBA" id="ARBA00022763"/>
    </source>
</evidence>
<evidence type="ECO:0000256" key="11">
    <source>
        <dbReference type="ARBA" id="ARBA00023295"/>
    </source>
</evidence>
<dbReference type="Gene3D" id="1.10.8.50">
    <property type="match status" value="2"/>
</dbReference>
<keyword evidence="7" id="KW-0238">DNA-binding</keyword>
<name>A0ABY7DR37_MYAAR</name>
<feature type="compositionally biased region" description="Low complexity" evidence="13">
    <location>
        <begin position="371"/>
        <end position="380"/>
    </location>
</feature>
<evidence type="ECO:0000256" key="8">
    <source>
        <dbReference type="ARBA" id="ARBA00023204"/>
    </source>
</evidence>
<feature type="region of interest" description="Disordered" evidence="13">
    <location>
        <begin position="315"/>
        <end position="388"/>
    </location>
</feature>
<evidence type="ECO:0000256" key="12">
    <source>
        <dbReference type="PROSITE-ProRule" id="PRU00322"/>
    </source>
</evidence>
<gene>
    <name evidence="17" type="ORF">MAR_023741</name>
</gene>
<dbReference type="PROSITE" id="PS01358">
    <property type="entry name" value="ZF_RANBP2_1"/>
    <property type="match status" value="1"/>
</dbReference>
<organism evidence="17 18">
    <name type="scientific">Mya arenaria</name>
    <name type="common">Soft-shell clam</name>
    <dbReference type="NCBI Taxonomy" id="6604"/>
    <lineage>
        <taxon>Eukaryota</taxon>
        <taxon>Metazoa</taxon>
        <taxon>Spiralia</taxon>
        <taxon>Lophotrochozoa</taxon>
        <taxon>Mollusca</taxon>
        <taxon>Bivalvia</taxon>
        <taxon>Autobranchia</taxon>
        <taxon>Heteroconchia</taxon>
        <taxon>Euheterodonta</taxon>
        <taxon>Imparidentia</taxon>
        <taxon>Neoheterodontei</taxon>
        <taxon>Myida</taxon>
        <taxon>Myoidea</taxon>
        <taxon>Myidae</taxon>
        <taxon>Mya</taxon>
    </lineage>
</organism>
<evidence type="ECO:0000256" key="2">
    <source>
        <dbReference type="ARBA" id="ARBA00022723"/>
    </source>
</evidence>
<evidence type="ECO:0000256" key="5">
    <source>
        <dbReference type="ARBA" id="ARBA00022801"/>
    </source>
</evidence>
<dbReference type="Gene3D" id="3.20.190.10">
    <property type="entry name" value="MutM-like, N-terminal"/>
    <property type="match status" value="1"/>
</dbReference>
<evidence type="ECO:0000256" key="10">
    <source>
        <dbReference type="ARBA" id="ARBA00023268"/>
    </source>
</evidence>
<feature type="domain" description="RanBP2-type" evidence="14">
    <location>
        <begin position="273"/>
        <end position="302"/>
    </location>
</feature>
<keyword evidence="8" id="KW-0234">DNA repair</keyword>
<keyword evidence="6" id="KW-0862">Zinc</keyword>
<dbReference type="PANTHER" id="PTHR22993">
    <property type="entry name" value="FORMAMIDOPYRIMIDINE-DNA GLYCOSYLASE"/>
    <property type="match status" value="1"/>
</dbReference>
<accession>A0ABY7DR37</accession>
<dbReference type="PANTHER" id="PTHR22993:SF10">
    <property type="entry name" value="ENDONUCLEASE 8-LIKE 3"/>
    <property type="match status" value="1"/>
</dbReference>